<protein>
    <recommendedName>
        <fullName evidence="4">DUF4340 domain-containing protein</fullName>
    </recommendedName>
</protein>
<feature type="transmembrane region" description="Helical" evidence="1">
    <location>
        <begin position="6"/>
        <end position="24"/>
    </location>
</feature>
<evidence type="ECO:0000313" key="3">
    <source>
        <dbReference type="Proteomes" id="UP001431131"/>
    </source>
</evidence>
<organism evidence="2 3">
    <name type="scientific">Fredinandcohnia quinoae</name>
    <dbReference type="NCBI Taxonomy" id="2918902"/>
    <lineage>
        <taxon>Bacteria</taxon>
        <taxon>Bacillati</taxon>
        <taxon>Bacillota</taxon>
        <taxon>Bacilli</taxon>
        <taxon>Bacillales</taxon>
        <taxon>Bacillaceae</taxon>
        <taxon>Fredinandcohnia</taxon>
    </lineage>
</organism>
<sequence>MNVKIFWAGILIVLIGWGGNFIYYESKQIEQPIFLDHYYEMHLNEEKVDITFYYLTNKKDTSSVNYVDINGVDAYPISDDFSFVWVDTNTPQFEQEFSHQYLKSITVSIPSDSIPLENSRDEVWTFGEMDVFFSDGKTIHADIGKVAISKRRNIPGVLESRIGSSSNQGVSEQSFVATEPITINDILFPFPEDLSQELFVKIDLDHEKLKKLEQLMDNPDIPKWYQDDLNKNRDDAPGISISDNILPLELEKDDWVRLLMYTDQTRSSYFYFTFKIIGTSKEDEPFLIEVPIIDHPYLNEEKIKEIIASKGGENN</sequence>
<evidence type="ECO:0000313" key="2">
    <source>
        <dbReference type="EMBL" id="MCH1626706.1"/>
    </source>
</evidence>
<evidence type="ECO:0008006" key="4">
    <source>
        <dbReference type="Google" id="ProtNLM"/>
    </source>
</evidence>
<gene>
    <name evidence="2" type="ORF">MJG50_15310</name>
</gene>
<keyword evidence="3" id="KW-1185">Reference proteome</keyword>
<name>A0AAW5E9J6_9BACI</name>
<evidence type="ECO:0000256" key="1">
    <source>
        <dbReference type="SAM" id="Phobius"/>
    </source>
</evidence>
<keyword evidence="1" id="KW-0812">Transmembrane</keyword>
<dbReference type="EMBL" id="JAKTTI010000026">
    <property type="protein sequence ID" value="MCH1626706.1"/>
    <property type="molecule type" value="Genomic_DNA"/>
</dbReference>
<proteinExistence type="predicted"/>
<dbReference type="Proteomes" id="UP001431131">
    <property type="component" value="Unassembled WGS sequence"/>
</dbReference>
<keyword evidence="1" id="KW-1133">Transmembrane helix</keyword>
<reference evidence="2" key="1">
    <citation type="submission" date="2022-02" db="EMBL/GenBank/DDBJ databases">
        <title>Fredinandcohnia quinoae sp. nov. isolated from Chenopodium quinoa seeds.</title>
        <authorList>
            <person name="Saati-Santamaria Z."/>
            <person name="Flores-Felix J.D."/>
            <person name="Igual J.M."/>
            <person name="Velazquez E."/>
            <person name="Garcia-Fraile P."/>
            <person name="Martinez-Molina E."/>
        </authorList>
    </citation>
    <scope>NUCLEOTIDE SEQUENCE</scope>
    <source>
        <strain evidence="2">SECRCQ15</strain>
    </source>
</reference>
<dbReference type="RefSeq" id="WP_240256625.1">
    <property type="nucleotide sequence ID" value="NZ_JAKTTI010000026.1"/>
</dbReference>
<comment type="caution">
    <text evidence="2">The sequence shown here is derived from an EMBL/GenBank/DDBJ whole genome shotgun (WGS) entry which is preliminary data.</text>
</comment>
<accession>A0AAW5E9J6</accession>
<dbReference type="AlphaFoldDB" id="A0AAW5E9J6"/>
<keyword evidence="1" id="KW-0472">Membrane</keyword>